<dbReference type="EMBL" id="UOFZ01000172">
    <property type="protein sequence ID" value="VAX14363.1"/>
    <property type="molecule type" value="Genomic_DNA"/>
</dbReference>
<evidence type="ECO:0000313" key="2">
    <source>
        <dbReference type="EMBL" id="VAX14363.1"/>
    </source>
</evidence>
<gene>
    <name evidence="2" type="ORF">MNBD_GAMMA24-536</name>
</gene>
<feature type="non-terminal residue" evidence="2">
    <location>
        <position position="42"/>
    </location>
</feature>
<reference evidence="2" key="1">
    <citation type="submission" date="2018-06" db="EMBL/GenBank/DDBJ databases">
        <authorList>
            <person name="Zhirakovskaya E."/>
        </authorList>
    </citation>
    <scope>NUCLEOTIDE SEQUENCE</scope>
</reference>
<name>A0A3B1BQ75_9ZZZZ</name>
<evidence type="ECO:0000256" key="1">
    <source>
        <dbReference type="SAM" id="MobiDB-lite"/>
    </source>
</evidence>
<sequence>MSKESYNADAIEVLTGLEPVRKRPGMYTQTERPNHLAQEVID</sequence>
<dbReference type="AlphaFoldDB" id="A0A3B1BQ75"/>
<dbReference type="InterPro" id="IPR036890">
    <property type="entry name" value="HATPase_C_sf"/>
</dbReference>
<keyword evidence="2" id="KW-0413">Isomerase</keyword>
<protein>
    <submittedName>
        <fullName evidence="2">Topoisomerase IV subunit B</fullName>
        <ecNumber evidence="2">5.99.1.-</ecNumber>
    </submittedName>
</protein>
<dbReference type="Gene3D" id="3.30.565.10">
    <property type="entry name" value="Histidine kinase-like ATPase, C-terminal domain"/>
    <property type="match status" value="1"/>
</dbReference>
<accession>A0A3B1BQ75</accession>
<dbReference type="GO" id="GO:0016853">
    <property type="term" value="F:isomerase activity"/>
    <property type="evidence" value="ECO:0007669"/>
    <property type="project" value="UniProtKB-KW"/>
</dbReference>
<organism evidence="2">
    <name type="scientific">hydrothermal vent metagenome</name>
    <dbReference type="NCBI Taxonomy" id="652676"/>
    <lineage>
        <taxon>unclassified sequences</taxon>
        <taxon>metagenomes</taxon>
        <taxon>ecological metagenomes</taxon>
    </lineage>
</organism>
<proteinExistence type="predicted"/>
<dbReference type="SUPFAM" id="SSF55874">
    <property type="entry name" value="ATPase domain of HSP90 chaperone/DNA topoisomerase II/histidine kinase"/>
    <property type="match status" value="1"/>
</dbReference>
<dbReference type="EC" id="5.99.1.-" evidence="2"/>
<feature type="region of interest" description="Disordered" evidence="1">
    <location>
        <begin position="22"/>
        <end position="42"/>
    </location>
</feature>